<feature type="chain" id="PRO_5009909906" description="DUF4374 domain-containing protein" evidence="1">
    <location>
        <begin position="24"/>
        <end position="464"/>
    </location>
</feature>
<dbReference type="EMBL" id="FQUC01000010">
    <property type="protein sequence ID" value="SHF81272.1"/>
    <property type="molecule type" value="Genomic_DNA"/>
</dbReference>
<evidence type="ECO:0008006" key="4">
    <source>
        <dbReference type="Google" id="ProtNLM"/>
    </source>
</evidence>
<dbReference type="STRING" id="1346286.SAMN05444362_110104"/>
<evidence type="ECO:0000256" key="1">
    <source>
        <dbReference type="SAM" id="SignalP"/>
    </source>
</evidence>
<protein>
    <recommendedName>
        <fullName evidence="4">DUF4374 domain-containing protein</fullName>
    </recommendedName>
</protein>
<evidence type="ECO:0000313" key="3">
    <source>
        <dbReference type="Proteomes" id="UP000184480"/>
    </source>
</evidence>
<feature type="signal peptide" evidence="1">
    <location>
        <begin position="1"/>
        <end position="23"/>
    </location>
</feature>
<dbReference type="PROSITE" id="PS51257">
    <property type="entry name" value="PROKAR_LIPOPROTEIN"/>
    <property type="match status" value="1"/>
</dbReference>
<keyword evidence="1" id="KW-0732">Signal</keyword>
<keyword evidence="3" id="KW-1185">Reference proteome</keyword>
<proteinExistence type="predicted"/>
<dbReference type="AlphaFoldDB" id="A0A1M5EQH7"/>
<evidence type="ECO:0000313" key="2">
    <source>
        <dbReference type="EMBL" id="SHF81272.1"/>
    </source>
</evidence>
<sequence>MRKKLVWALSVALFASASFVSCSDDNNSDPTEPVTPAETDTTAYVISAASADGANYLLESTSLDAGTVSYINNGLETEAGTYWVYYKDKYLYRLVYNQGDAGVTTSYQLNRSGQVEKREYEYQIKRFTSYGIYGDYIITSSAGDLGEEYKDENGYLAQGLLFSYLNTSAETYTTKSIEAENYVGTGEYVTLAGILEANNKIYSAVIPMGLSQYGVKANNGAYVKYPELVKTESGGTNSSAYVEGELQWTQYPNEAWVAIYNDQNFTNPTLIKTDKISYACGRNKSQYYQTIWADDNGDIYVFSPSFAKTMTANVQKTTLPAGVVRIKSGAQDFDSDYYFNIEEAAGGNSFLRCWYIGGNYFLMLMYDRPLTQTGYTANTMAIYDAANKKLTNVTGLPGADVLSSFGSTPYFEDGKAYVAVAATNAANPSVYVIDAATAKATKGITVEAASISAMGKLTSASTSN</sequence>
<name>A0A1M5EQH7_9BACT</name>
<dbReference type="Pfam" id="PF14298">
    <property type="entry name" value="DUF4374"/>
    <property type="match status" value="1"/>
</dbReference>
<dbReference type="OrthoDB" id="738440at2"/>
<reference evidence="3" key="1">
    <citation type="submission" date="2016-11" db="EMBL/GenBank/DDBJ databases">
        <authorList>
            <person name="Varghese N."/>
            <person name="Submissions S."/>
        </authorList>
    </citation>
    <scope>NUCLEOTIDE SEQUENCE [LARGE SCALE GENOMIC DNA]</scope>
    <source>
        <strain evidence="3">DSM 27370</strain>
    </source>
</reference>
<dbReference type="SUPFAM" id="SSF69322">
    <property type="entry name" value="Tricorn protease domain 2"/>
    <property type="match status" value="1"/>
</dbReference>
<accession>A0A1M5EQH7</accession>
<dbReference type="InterPro" id="IPR025401">
    <property type="entry name" value="DUF4374"/>
</dbReference>
<dbReference type="RefSeq" id="WP_062183666.1">
    <property type="nucleotide sequence ID" value="NZ_BBXL01000022.1"/>
</dbReference>
<dbReference type="Proteomes" id="UP000184480">
    <property type="component" value="Unassembled WGS sequence"/>
</dbReference>
<gene>
    <name evidence="2" type="ORF">SAMN05444362_110104</name>
</gene>
<organism evidence="2 3">
    <name type="scientific">Dysgonomonas macrotermitis</name>
    <dbReference type="NCBI Taxonomy" id="1346286"/>
    <lineage>
        <taxon>Bacteria</taxon>
        <taxon>Pseudomonadati</taxon>
        <taxon>Bacteroidota</taxon>
        <taxon>Bacteroidia</taxon>
        <taxon>Bacteroidales</taxon>
        <taxon>Dysgonomonadaceae</taxon>
        <taxon>Dysgonomonas</taxon>
    </lineage>
</organism>